<dbReference type="PROSITE" id="PS50075">
    <property type="entry name" value="CARRIER"/>
    <property type="match status" value="1"/>
</dbReference>
<evidence type="ECO:0000256" key="4">
    <source>
        <dbReference type="ARBA" id="ARBA00022553"/>
    </source>
</evidence>
<dbReference type="Pfam" id="PF00550">
    <property type="entry name" value="PP-binding"/>
    <property type="match status" value="1"/>
</dbReference>
<dbReference type="Pfam" id="PF13193">
    <property type="entry name" value="AMP-binding_C"/>
    <property type="match status" value="1"/>
</dbReference>
<evidence type="ECO:0000256" key="2">
    <source>
        <dbReference type="ARBA" id="ARBA00006432"/>
    </source>
</evidence>
<dbReference type="Gene3D" id="3.30.559.10">
    <property type="entry name" value="Chloramphenicol acetyltransferase-like domain"/>
    <property type="match status" value="2"/>
</dbReference>
<gene>
    <name evidence="10" type="ORF">ACE41H_02540</name>
</gene>
<evidence type="ECO:0000256" key="8">
    <source>
        <dbReference type="SAM" id="MobiDB-lite"/>
    </source>
</evidence>
<evidence type="ECO:0000256" key="5">
    <source>
        <dbReference type="ARBA" id="ARBA00022737"/>
    </source>
</evidence>
<dbReference type="Gene3D" id="3.30.300.30">
    <property type="match status" value="1"/>
</dbReference>
<keyword evidence="5" id="KW-0677">Repeat</keyword>
<evidence type="ECO:0000256" key="1">
    <source>
        <dbReference type="ARBA" id="ARBA00001957"/>
    </source>
</evidence>
<dbReference type="InterPro" id="IPR036736">
    <property type="entry name" value="ACP-like_sf"/>
</dbReference>
<dbReference type="PROSITE" id="PS00455">
    <property type="entry name" value="AMP_BINDING"/>
    <property type="match status" value="1"/>
</dbReference>
<dbReference type="Gene3D" id="3.40.50.980">
    <property type="match status" value="2"/>
</dbReference>
<dbReference type="InterPro" id="IPR010071">
    <property type="entry name" value="AA_adenyl_dom"/>
</dbReference>
<dbReference type="PANTHER" id="PTHR45527">
    <property type="entry name" value="NONRIBOSOMAL PEPTIDE SYNTHETASE"/>
    <property type="match status" value="1"/>
</dbReference>
<dbReference type="InterPro" id="IPR020845">
    <property type="entry name" value="AMP-binding_CS"/>
</dbReference>
<dbReference type="SMART" id="SM00823">
    <property type="entry name" value="PKS_PP"/>
    <property type="match status" value="1"/>
</dbReference>
<protein>
    <submittedName>
        <fullName evidence="10">Amino acid adenylation domain-containing protein</fullName>
    </submittedName>
</protein>
<dbReference type="PANTHER" id="PTHR45527:SF1">
    <property type="entry name" value="FATTY ACID SYNTHASE"/>
    <property type="match status" value="1"/>
</dbReference>
<name>A0ABV5ANA7_9BACL</name>
<dbReference type="InterPro" id="IPR025110">
    <property type="entry name" value="AMP-bd_C"/>
</dbReference>
<evidence type="ECO:0000259" key="9">
    <source>
        <dbReference type="PROSITE" id="PS50075"/>
    </source>
</evidence>
<comment type="cofactor">
    <cofactor evidence="1">
        <name>pantetheine 4'-phosphate</name>
        <dbReference type="ChEBI" id="CHEBI:47942"/>
    </cofactor>
</comment>
<dbReference type="CDD" id="cd19531">
    <property type="entry name" value="LCL_NRPS-like"/>
    <property type="match status" value="1"/>
</dbReference>
<proteinExistence type="inferred from homology"/>
<dbReference type="SUPFAM" id="SSF47336">
    <property type="entry name" value="ACP-like"/>
    <property type="match status" value="1"/>
</dbReference>
<organism evidence="10 11">
    <name type="scientific">Paenibacillus enshidis</name>
    <dbReference type="NCBI Taxonomy" id="1458439"/>
    <lineage>
        <taxon>Bacteria</taxon>
        <taxon>Bacillati</taxon>
        <taxon>Bacillota</taxon>
        <taxon>Bacilli</taxon>
        <taxon>Bacillales</taxon>
        <taxon>Paenibacillaceae</taxon>
        <taxon>Paenibacillus</taxon>
    </lineage>
</organism>
<evidence type="ECO:0000256" key="7">
    <source>
        <dbReference type="ARBA" id="ARBA00023268"/>
    </source>
</evidence>
<dbReference type="Proteomes" id="UP001580346">
    <property type="component" value="Unassembled WGS sequence"/>
</dbReference>
<sequence length="1510" mass="171691">MKRENVENIVALSPNQEGILFHCIHEQGSPNYFEQLNISLTGSIRIADFQEAWNIVVRANESLRSQFRWSGLRQPVQIILKNSIPEIRMDMLAGKEPLDAREEFKRIMAEDMERGFRLQEEVPFRIRLVQVEANQYQMLISSHHILFDGWSTGILLKEFWYAYHKLRQGQEPVLPSKRKKLDYLKFIHNLNFVEESTYWSKVLAHAGHASITPSVKSKPKSKKEMLQETHVMSPEQTLRLKRFAMENQITIAGLCYTAWALVLQMYTGRRDVLFGTTLSGRNIPFEGITDMVGLFVQTVPFRVKLNHAAAGSQLLGQVQQSLLDCERYSYYPLTSIMKEMDGNGQNGEFDTLFVVQNYPLFQFEALGGEELAISSHSMREHSHYPITVGIQTFADIRISVSYRTDQFESQFIQGLIADFAFFLNHVHDLKERTVNRLLDLHQAEVRLRQRRPDVPHTDDQGSESGNGSWPSDQLYPALFENRVSQSPDHVAVIFGEDNWTYSRINNRANQLALKLQEIGVGPEMPVNLFMERSVDLLVSVLAILKAGAAFVPIDPELPADRIMDILEDTRSPFILVDHRTRELLNQFSSESNIVNVSELNEEHLTYENVKAARSARDLAYVLYTSGTSGKPKGVMIENRNLVHFIQSFDRKLQWSESKVMLGLSTFSFDIFIVEMLLPLLKGIKIVMADAIQQKDPIRLCELIERSGIHIIQLTPTRLKTLLSHSGNVKRLQGVTDVLLGGEALPEQLVRSLREKLPADIYNLYGPTETTVWSTVYRFDEPNTICIGTAIEDVNIYVMDEAGRIKPCGVPGEICIGGKGVGRGYWNNPELTRERFVPDPFAPGTWMYRTGDLGRWTSEGQLDFLGRMDRQVKIRGYRIELADVESHLLSAPSVAAAAVIVREQEGTEPYLCAYVVGEAGKSSSTQLREHMQSKLPDYMVPSYFIPVEKLPQNQNGKLDIKALPLPVQEAAQPGKDSPIFAPRSELEHILLHLWQETLSLQGNISSNTHFMDLGGHSLQAMYLVMGIQKELGIEITVQEIFRYPTLGELAALLAAAVDGKFRLPAIVPAAEAQDYPLSSAQLAMYISTQWEDELTSYNLPFRIEMKGPVDHHRVEEAFRTLLQRHESLRTSFHTVGGEIRQIVHRQIPFELEYAEVDAEGLERQLTGFIHPFDLQQAPLFRVKLLRLDESSYVLLGDLHHIITDNHSVRQLMQEFITLYQQQICAPVQLQYKDYALWESAVRKTAVYAEAEQYWLSVVHDAQAPAVLPSDVTRSLHSKGGSQLAWPFRAELADKLVSLARQHKTSIFTVLLTAHYILMHKYTAQEDVTVGIPLSGRWQPDMDAVSGMFVNTMPLRNAPVADISFSRLLSQVRQSMLRAMQYQFYPLADLVKKQRQASPGMQPFFRTVFTMLSNEESLDVAGVEMIMNPLHHGQSKFDLTVTVLATDQVPVKLMIEYAHHLFAADSVHKWAERYMHVLEQVAAQPELVLSEIKVHEEPGPVPERYEEVDFQF</sequence>
<evidence type="ECO:0000256" key="3">
    <source>
        <dbReference type="ARBA" id="ARBA00022450"/>
    </source>
</evidence>
<reference evidence="10 11" key="1">
    <citation type="submission" date="2024-09" db="EMBL/GenBank/DDBJ databases">
        <title>Paenibacillus zeirhizospherea sp. nov., isolated from surface of the maize (Zea mays) roots in a horticulture field, Hungary.</title>
        <authorList>
            <person name="Marton D."/>
            <person name="Farkas M."/>
            <person name="Bedics A."/>
            <person name="Toth E."/>
            <person name="Tancsics A."/>
            <person name="Boka K."/>
            <person name="Maroti G."/>
            <person name="Kriszt B."/>
            <person name="Cserhati M."/>
        </authorList>
    </citation>
    <scope>NUCLEOTIDE SEQUENCE [LARGE SCALE GENOMIC DNA]</scope>
    <source>
        <strain evidence="10 11">KCTC 33519</strain>
    </source>
</reference>
<accession>A0ABV5ANA7</accession>
<dbReference type="Gene3D" id="1.10.1200.10">
    <property type="entry name" value="ACP-like"/>
    <property type="match status" value="1"/>
</dbReference>
<dbReference type="InterPro" id="IPR020806">
    <property type="entry name" value="PKS_PP-bd"/>
</dbReference>
<dbReference type="NCBIfam" id="TIGR01733">
    <property type="entry name" value="AA-adenyl-dom"/>
    <property type="match status" value="1"/>
</dbReference>
<keyword evidence="11" id="KW-1185">Reference proteome</keyword>
<dbReference type="Pfam" id="PF00501">
    <property type="entry name" value="AMP-binding"/>
    <property type="match status" value="1"/>
</dbReference>
<dbReference type="InterPro" id="IPR000873">
    <property type="entry name" value="AMP-dep_synth/lig_dom"/>
</dbReference>
<evidence type="ECO:0000313" key="10">
    <source>
        <dbReference type="EMBL" id="MFB5265667.1"/>
    </source>
</evidence>
<dbReference type="InterPro" id="IPR009081">
    <property type="entry name" value="PP-bd_ACP"/>
</dbReference>
<dbReference type="InterPro" id="IPR001242">
    <property type="entry name" value="Condensation_dom"/>
</dbReference>
<dbReference type="Pfam" id="PF00668">
    <property type="entry name" value="Condensation"/>
    <property type="match status" value="2"/>
</dbReference>
<dbReference type="InterPro" id="IPR023213">
    <property type="entry name" value="CAT-like_dom_sf"/>
</dbReference>
<feature type="region of interest" description="Disordered" evidence="8">
    <location>
        <begin position="449"/>
        <end position="469"/>
    </location>
</feature>
<evidence type="ECO:0000313" key="11">
    <source>
        <dbReference type="Proteomes" id="UP001580346"/>
    </source>
</evidence>
<keyword evidence="6" id="KW-0045">Antibiotic biosynthesis</keyword>
<dbReference type="Gene3D" id="3.30.559.30">
    <property type="entry name" value="Nonribosomal peptide synthetase, condensation domain"/>
    <property type="match status" value="2"/>
</dbReference>
<feature type="compositionally biased region" description="Basic and acidic residues" evidence="8">
    <location>
        <begin position="449"/>
        <end position="459"/>
    </location>
</feature>
<dbReference type="Gene3D" id="2.30.38.10">
    <property type="entry name" value="Luciferase, Domain 3"/>
    <property type="match status" value="1"/>
</dbReference>
<keyword evidence="7" id="KW-0511">Multifunctional enzyme</keyword>
<keyword evidence="3" id="KW-0596">Phosphopantetheine</keyword>
<dbReference type="RefSeq" id="WP_375353116.1">
    <property type="nucleotide sequence ID" value="NZ_JBHHMI010000001.1"/>
</dbReference>
<comment type="similarity">
    <text evidence="2">Belongs to the ATP-dependent AMP-binding enzyme family.</text>
</comment>
<dbReference type="InterPro" id="IPR045851">
    <property type="entry name" value="AMP-bd_C_sf"/>
</dbReference>
<dbReference type="EMBL" id="JBHHMI010000001">
    <property type="protein sequence ID" value="MFB5265667.1"/>
    <property type="molecule type" value="Genomic_DNA"/>
</dbReference>
<evidence type="ECO:0000256" key="6">
    <source>
        <dbReference type="ARBA" id="ARBA00023194"/>
    </source>
</evidence>
<dbReference type="SUPFAM" id="SSF52777">
    <property type="entry name" value="CoA-dependent acyltransferases"/>
    <property type="match status" value="4"/>
</dbReference>
<comment type="caution">
    <text evidence="10">The sequence shown here is derived from an EMBL/GenBank/DDBJ whole genome shotgun (WGS) entry which is preliminary data.</text>
</comment>
<keyword evidence="4" id="KW-0597">Phosphoprotein</keyword>
<feature type="domain" description="Carrier" evidence="9">
    <location>
        <begin position="980"/>
        <end position="1056"/>
    </location>
</feature>
<dbReference type="SUPFAM" id="SSF56801">
    <property type="entry name" value="Acetyl-CoA synthetase-like"/>
    <property type="match status" value="1"/>
</dbReference>
<dbReference type="CDD" id="cd05930">
    <property type="entry name" value="A_NRPS"/>
    <property type="match status" value="1"/>
</dbReference>